<dbReference type="OrthoDB" id="526025at2759"/>
<dbReference type="GeneID" id="17041308"/>
<protein>
    <recommendedName>
        <fullName evidence="5">Maltase</fullName>
    </recommendedName>
</protein>
<keyword evidence="11" id="KW-1185">Reference proteome</keyword>
<keyword evidence="4 6" id="KW-0326">Glycosidase</keyword>
<dbReference type="PROSITE" id="PS00129">
    <property type="entry name" value="GLYCOSYL_HYDROL_F31_1"/>
    <property type="match status" value="1"/>
</dbReference>
<dbReference type="Gene3D" id="2.60.40.1180">
    <property type="entry name" value="Golgi alpha-mannosidase II"/>
    <property type="match status" value="2"/>
</dbReference>
<proteinExistence type="inferred from homology"/>
<dbReference type="Gene3D" id="3.20.20.80">
    <property type="entry name" value="Glycosidases"/>
    <property type="match status" value="1"/>
</dbReference>
<organism evidence="10 11">
    <name type="scientific">Coccomyxa subellipsoidea (strain C-169)</name>
    <name type="common">Green microalga</name>
    <dbReference type="NCBI Taxonomy" id="574566"/>
    <lineage>
        <taxon>Eukaryota</taxon>
        <taxon>Viridiplantae</taxon>
        <taxon>Chlorophyta</taxon>
        <taxon>core chlorophytes</taxon>
        <taxon>Trebouxiophyceae</taxon>
        <taxon>Trebouxiophyceae incertae sedis</taxon>
        <taxon>Coccomyxaceae</taxon>
        <taxon>Coccomyxa</taxon>
        <taxon>Coccomyxa subellipsoidea</taxon>
    </lineage>
</organism>
<dbReference type="SUPFAM" id="SSF51011">
    <property type="entry name" value="Glycosyl hydrolase domain"/>
    <property type="match status" value="1"/>
</dbReference>
<dbReference type="Gene3D" id="2.60.40.1760">
    <property type="entry name" value="glycosyl hydrolase (family 31)"/>
    <property type="match status" value="1"/>
</dbReference>
<dbReference type="SUPFAM" id="SSF51445">
    <property type="entry name" value="(Trans)glycosidases"/>
    <property type="match status" value="1"/>
</dbReference>
<dbReference type="GO" id="GO:0030246">
    <property type="term" value="F:carbohydrate binding"/>
    <property type="evidence" value="ECO:0007669"/>
    <property type="project" value="InterPro"/>
</dbReference>
<dbReference type="PANTHER" id="PTHR22762:SF133">
    <property type="entry name" value="P-TYPE DOMAIN-CONTAINING PROTEIN"/>
    <property type="match status" value="1"/>
</dbReference>
<dbReference type="EMBL" id="AGSI01000008">
    <property type="protein sequence ID" value="EIE23320.1"/>
    <property type="molecule type" value="Genomic_DNA"/>
</dbReference>
<feature type="domain" description="Glycoside hydrolase family 31 N-terminal" evidence="8">
    <location>
        <begin position="13"/>
        <end position="171"/>
    </location>
</feature>
<dbReference type="CDD" id="cd06602">
    <property type="entry name" value="GH31_MGAM_SI_GAA"/>
    <property type="match status" value="1"/>
</dbReference>
<comment type="caution">
    <text evidence="10">The sequence shown here is derived from an EMBL/GenBank/DDBJ whole genome shotgun (WGS) entry which is preliminary data.</text>
</comment>
<dbReference type="RefSeq" id="XP_005647864.1">
    <property type="nucleotide sequence ID" value="XM_005647807.1"/>
</dbReference>
<dbReference type="Pfam" id="PF13802">
    <property type="entry name" value="Gal_mutarotas_2"/>
    <property type="match status" value="1"/>
</dbReference>
<dbReference type="Proteomes" id="UP000007264">
    <property type="component" value="Unassembled WGS sequence"/>
</dbReference>
<evidence type="ECO:0000256" key="4">
    <source>
        <dbReference type="ARBA" id="ARBA00023295"/>
    </source>
</evidence>
<dbReference type="InterPro" id="IPR030458">
    <property type="entry name" value="Glyco_hydro_31_AS"/>
</dbReference>
<dbReference type="SUPFAM" id="SSF74650">
    <property type="entry name" value="Galactose mutarotase-like"/>
    <property type="match status" value="1"/>
</dbReference>
<feature type="domain" description="Glycosyl hydrolase family 31 C-terminal" evidence="9">
    <location>
        <begin position="604"/>
        <end position="689"/>
    </location>
</feature>
<dbReference type="InterPro" id="IPR000322">
    <property type="entry name" value="Glyco_hydro_31_TIM"/>
</dbReference>
<feature type="domain" description="Glycoside hydrolase family 31 TIM barrel" evidence="7">
    <location>
        <begin position="215"/>
        <end position="594"/>
    </location>
</feature>
<sequence>MPFLGGDISPLMLSVQNLDQSILRVKIGAPDRWEVPQDRLFTSTAKGTLQGSPKYTLQYSASPFIFAVSRSDGSSTEPLFNTGGSRLVFKDQYLEISSKILSTTTLYGLGEHTSSTGFALRRDGQPYTLWTRDQPPNVPNLNSYSSHPFIMDVRKGGTCGQAHGVLLLNSNGIDVVLTKTKMQFRAIGGVLDLYFFMGPTPLEVLAQLTSIIGRPVMPPYWSMGLQQSKNGYLTLDYCERVVQNYTLSGIPLETFVTDIPYMNHLQIFTLSTDYPLPEFQAFVKRLHAANQRWVPILDPQVHIKEGYEPYDTGIQQNVFVKDIAGGNYVGQLWPGAVHYPDFFNNATVSWWTSLIQGLHNQLPFDGLWIDMNEASNFCTGDVCSDPGNIEDNTDFVCLLSCSDGTSAAGSNAAGLPSAGIFNPPYLINNNGTQLDIKTKTLPVSARHADGTLEYNAHNVYGLSMAIATTQALKTVRQKRPFTLTRSTFVGSGAYAAHWTGDTASSWDDLKWGPGMMMANGMSGNAFIGGDICGFQFVATEELCARWAAAGAWQPFARNHHAEGFQEFYLYPNVSAVAKKVFTWRLRVMPYLYTAFYDAHTFGCSIMRPLFFSFPGDAASYNIDQQWMLGDALMVAPIMTQGTSTTSAYFPSGVWYNLYDHTTITGGRSQTVMANLTDNTPVFILGGNIIPVGPNGSVTTTAARAGNITLVAAMPAANSPWFDRCGQECAGKSQPGNLVACGHMYLDQGEELSVGTSLNNYLSFEVRLTGSTSVGLQGNMALNWPGAPGGGQGSGCTANVTWPMLTAITILGSGPVNTASVSVTEVGNQFSADSAFAATGMVQAQSTAPPVTAADGSGSIVSYGLPMPKGNVAYNSVTNKLSITVLDYQLRCPNGLKVTWSSPVVAQPNDAAG</sequence>
<evidence type="ECO:0000256" key="2">
    <source>
        <dbReference type="ARBA" id="ARBA00022801"/>
    </source>
</evidence>
<evidence type="ECO:0000256" key="5">
    <source>
        <dbReference type="ARBA" id="ARBA00041343"/>
    </source>
</evidence>
<dbReference type="eggNOG" id="KOG1065">
    <property type="taxonomic scope" value="Eukaryota"/>
</dbReference>
<name>I0YY51_COCSC</name>
<gene>
    <name evidence="10" type="ORF">COCSUDRAFT_53571</name>
</gene>
<dbReference type="KEGG" id="csl:COCSUDRAFT_53571"/>
<dbReference type="Pfam" id="PF01055">
    <property type="entry name" value="Glyco_hydro_31_2nd"/>
    <property type="match status" value="1"/>
</dbReference>
<evidence type="ECO:0000313" key="10">
    <source>
        <dbReference type="EMBL" id="EIE23320.1"/>
    </source>
</evidence>
<evidence type="ECO:0000313" key="11">
    <source>
        <dbReference type="Proteomes" id="UP000007264"/>
    </source>
</evidence>
<comment type="similarity">
    <text evidence="1 6">Belongs to the glycosyl hydrolase 31 family.</text>
</comment>
<dbReference type="InterPro" id="IPR025887">
    <property type="entry name" value="Glyco_hydro_31_N_dom"/>
</dbReference>
<dbReference type="PANTHER" id="PTHR22762">
    <property type="entry name" value="ALPHA-GLUCOSIDASE"/>
    <property type="match status" value="1"/>
</dbReference>
<evidence type="ECO:0000259" key="8">
    <source>
        <dbReference type="Pfam" id="PF13802"/>
    </source>
</evidence>
<evidence type="ECO:0000256" key="1">
    <source>
        <dbReference type="ARBA" id="ARBA00007806"/>
    </source>
</evidence>
<dbReference type="AlphaFoldDB" id="I0YY51"/>
<dbReference type="Pfam" id="PF21365">
    <property type="entry name" value="Glyco_hydro_31_3rd"/>
    <property type="match status" value="1"/>
</dbReference>
<evidence type="ECO:0000259" key="9">
    <source>
        <dbReference type="Pfam" id="PF21365"/>
    </source>
</evidence>
<dbReference type="GO" id="GO:0005975">
    <property type="term" value="P:carbohydrate metabolic process"/>
    <property type="evidence" value="ECO:0007669"/>
    <property type="project" value="InterPro"/>
</dbReference>
<dbReference type="CDD" id="cd14752">
    <property type="entry name" value="GH31_N"/>
    <property type="match status" value="1"/>
</dbReference>
<evidence type="ECO:0000259" key="7">
    <source>
        <dbReference type="Pfam" id="PF01055"/>
    </source>
</evidence>
<dbReference type="InterPro" id="IPR011013">
    <property type="entry name" value="Gal_mutarotase_sf_dom"/>
</dbReference>
<dbReference type="InterPro" id="IPR048395">
    <property type="entry name" value="Glyco_hydro_31_C"/>
</dbReference>
<reference evidence="10 11" key="1">
    <citation type="journal article" date="2012" name="Genome Biol.">
        <title>The genome of the polar eukaryotic microalga coccomyxa subellipsoidea reveals traits of cold adaptation.</title>
        <authorList>
            <person name="Blanc G."/>
            <person name="Agarkova I."/>
            <person name="Grimwood J."/>
            <person name="Kuo A."/>
            <person name="Brueggeman A."/>
            <person name="Dunigan D."/>
            <person name="Gurnon J."/>
            <person name="Ladunga I."/>
            <person name="Lindquist E."/>
            <person name="Lucas S."/>
            <person name="Pangilinan J."/>
            <person name="Proschold T."/>
            <person name="Salamov A."/>
            <person name="Schmutz J."/>
            <person name="Weeks D."/>
            <person name="Yamada T."/>
            <person name="Claverie J.M."/>
            <person name="Grigoriev I."/>
            <person name="Van Etten J."/>
            <person name="Lomsadze A."/>
            <person name="Borodovsky M."/>
        </authorList>
    </citation>
    <scope>NUCLEOTIDE SEQUENCE [LARGE SCALE GENOMIC DNA]</scope>
    <source>
        <strain evidence="10 11">C-169</strain>
    </source>
</reference>
<keyword evidence="3" id="KW-0325">Glycoprotein</keyword>
<evidence type="ECO:0000256" key="6">
    <source>
        <dbReference type="RuleBase" id="RU361185"/>
    </source>
</evidence>
<dbReference type="InterPro" id="IPR017853">
    <property type="entry name" value="GH"/>
</dbReference>
<dbReference type="InterPro" id="IPR013780">
    <property type="entry name" value="Glyco_hydro_b"/>
</dbReference>
<keyword evidence="2 6" id="KW-0378">Hydrolase</keyword>
<evidence type="ECO:0000256" key="3">
    <source>
        <dbReference type="ARBA" id="ARBA00023180"/>
    </source>
</evidence>
<dbReference type="GO" id="GO:0004553">
    <property type="term" value="F:hydrolase activity, hydrolyzing O-glycosyl compounds"/>
    <property type="evidence" value="ECO:0007669"/>
    <property type="project" value="InterPro"/>
</dbReference>
<accession>I0YY51</accession>